<proteinExistence type="predicted"/>
<gene>
    <name evidence="2" type="ORF">PLOB_00008371</name>
</gene>
<feature type="compositionally biased region" description="Basic residues" evidence="1">
    <location>
        <begin position="20"/>
        <end position="32"/>
    </location>
</feature>
<dbReference type="Proteomes" id="UP001159405">
    <property type="component" value="Unassembled WGS sequence"/>
</dbReference>
<reference evidence="2 3" key="1">
    <citation type="submission" date="2022-05" db="EMBL/GenBank/DDBJ databases">
        <authorList>
            <consortium name="Genoscope - CEA"/>
            <person name="William W."/>
        </authorList>
    </citation>
    <scope>NUCLEOTIDE SEQUENCE [LARGE SCALE GENOMIC DNA]</scope>
</reference>
<sequence>MSAEKLVKLNLSGITEASKSCRHSKTTVKKGKTTPPTSARKATLKFEILFPLSTMSKALVTKPRGLNRVVKDSTVSSKESDYEELKKSSFEDSGSEEPEEMQSRDDDEVAVFNAQPDNNDSVNDTLSDYEFEAATAYFSDGVAADTYKQLEEVQSHPPAQLLEDDPEVSTSEQLNIQILKGLNDKCRSVKEQFENELEMVREVIVYSVFWDRSVSSYCEGSSHFTFPVTAAKSQDDFVAIGRILTHQFIETGTLPLQILKAIIQQAVTGRVSEECLVQSLLMLLYEKEREIL</sequence>
<evidence type="ECO:0000313" key="2">
    <source>
        <dbReference type="EMBL" id="CAH3046107.1"/>
    </source>
</evidence>
<feature type="region of interest" description="Disordered" evidence="1">
    <location>
        <begin position="71"/>
        <end position="106"/>
    </location>
</feature>
<feature type="compositionally biased region" description="Acidic residues" evidence="1">
    <location>
        <begin position="93"/>
        <end position="106"/>
    </location>
</feature>
<keyword evidence="3" id="KW-1185">Reference proteome</keyword>
<feature type="region of interest" description="Disordered" evidence="1">
    <location>
        <begin position="18"/>
        <end position="39"/>
    </location>
</feature>
<comment type="caution">
    <text evidence="2">The sequence shown here is derived from an EMBL/GenBank/DDBJ whole genome shotgun (WGS) entry which is preliminary data.</text>
</comment>
<protein>
    <submittedName>
        <fullName evidence="2">Uncharacterized protein</fullName>
    </submittedName>
</protein>
<evidence type="ECO:0000313" key="3">
    <source>
        <dbReference type="Proteomes" id="UP001159405"/>
    </source>
</evidence>
<organism evidence="2 3">
    <name type="scientific">Porites lobata</name>
    <dbReference type="NCBI Taxonomy" id="104759"/>
    <lineage>
        <taxon>Eukaryota</taxon>
        <taxon>Metazoa</taxon>
        <taxon>Cnidaria</taxon>
        <taxon>Anthozoa</taxon>
        <taxon>Hexacorallia</taxon>
        <taxon>Scleractinia</taxon>
        <taxon>Fungiina</taxon>
        <taxon>Poritidae</taxon>
        <taxon>Porites</taxon>
    </lineage>
</organism>
<dbReference type="EMBL" id="CALNXK010000014">
    <property type="protein sequence ID" value="CAH3046107.1"/>
    <property type="molecule type" value="Genomic_DNA"/>
</dbReference>
<feature type="compositionally biased region" description="Basic and acidic residues" evidence="1">
    <location>
        <begin position="78"/>
        <end position="90"/>
    </location>
</feature>
<evidence type="ECO:0000256" key="1">
    <source>
        <dbReference type="SAM" id="MobiDB-lite"/>
    </source>
</evidence>
<feature type="non-terminal residue" evidence="2">
    <location>
        <position position="292"/>
    </location>
</feature>
<name>A0ABN8NBF8_9CNID</name>
<accession>A0ABN8NBF8</accession>